<dbReference type="EMBL" id="JAGFBS010000011">
    <property type="protein sequence ID" value="KAG6376607.1"/>
    <property type="molecule type" value="Genomic_DNA"/>
</dbReference>
<organism evidence="2 3">
    <name type="scientific">Boletus reticuloceps</name>
    <dbReference type="NCBI Taxonomy" id="495285"/>
    <lineage>
        <taxon>Eukaryota</taxon>
        <taxon>Fungi</taxon>
        <taxon>Dikarya</taxon>
        <taxon>Basidiomycota</taxon>
        <taxon>Agaricomycotina</taxon>
        <taxon>Agaricomycetes</taxon>
        <taxon>Agaricomycetidae</taxon>
        <taxon>Boletales</taxon>
        <taxon>Boletineae</taxon>
        <taxon>Boletaceae</taxon>
        <taxon>Boletoideae</taxon>
        <taxon>Boletus</taxon>
    </lineage>
</organism>
<proteinExistence type="predicted"/>
<reference evidence="2" key="1">
    <citation type="submission" date="2021-03" db="EMBL/GenBank/DDBJ databases">
        <title>Evolutionary innovations through gain and loss of genes in the ectomycorrhizal Boletales.</title>
        <authorList>
            <person name="Wu G."/>
            <person name="Miyauchi S."/>
            <person name="Morin E."/>
            <person name="Yang Z.-L."/>
            <person name="Xu J."/>
            <person name="Martin F.M."/>
        </authorList>
    </citation>
    <scope>NUCLEOTIDE SEQUENCE</scope>
    <source>
        <strain evidence="2">BR01</strain>
    </source>
</reference>
<comment type="caution">
    <text evidence="2">The sequence shown here is derived from an EMBL/GenBank/DDBJ whole genome shotgun (WGS) entry which is preliminary data.</text>
</comment>
<evidence type="ECO:0000313" key="2">
    <source>
        <dbReference type="EMBL" id="KAG6376607.1"/>
    </source>
</evidence>
<dbReference type="AlphaFoldDB" id="A0A8I2YSM6"/>
<name>A0A8I2YSM6_9AGAM</name>
<feature type="region of interest" description="Disordered" evidence="1">
    <location>
        <begin position="32"/>
        <end position="73"/>
    </location>
</feature>
<evidence type="ECO:0000313" key="3">
    <source>
        <dbReference type="Proteomes" id="UP000683000"/>
    </source>
</evidence>
<gene>
    <name evidence="2" type="ORF">JVT61DRAFT_1589</name>
</gene>
<accession>A0A8I2YSM6</accession>
<keyword evidence="3" id="KW-1185">Reference proteome</keyword>
<protein>
    <submittedName>
        <fullName evidence="2">Uncharacterized protein</fullName>
    </submittedName>
</protein>
<dbReference type="OrthoDB" id="3268409at2759"/>
<sequence length="453" mass="51304">MKTLALFCSLREHGCSFKTTLEFGTAIIVDEESDSESEPVTDDRSTALPPGAATLVNHSRQSRRKKADSSKKECKGTLVMRHDRSNRYFISCQYHTRTCRAHLILRNLQEYDIDYLRALFENDVHKLAKYETAAMQEGYGPRMPCTFTAPPSAQKQLCPHWHRFSDGSLAPGVLLPWVTKCKATFHIYVPDDLHACRRVVVVCRSPHSHGPPAPAKTPPPLVTDLCRLLCDMGWRLADATPRRIMLDSGFINGLQNLLGWETNQSPSLSDLHPSLANLDHLRRLINTVRHTKFPYKTGFEGVVQLVSTSHDDPWRYVRCAETHDIKGTKFQLIVCISPAMSLQLLHAKRISIDMSFKRVSGKWEEFEIETWDNKHMRCEFFNLIFLLKIQPILAIVVARAFTTSESADAHLILFTRIFEIVKHDTGLEVSFNYISGHGIQSVVADGHRGQALG</sequence>
<dbReference type="Proteomes" id="UP000683000">
    <property type="component" value="Unassembled WGS sequence"/>
</dbReference>
<evidence type="ECO:0000256" key="1">
    <source>
        <dbReference type="SAM" id="MobiDB-lite"/>
    </source>
</evidence>